<protein>
    <submittedName>
        <fullName evidence="3">Unannotated protein</fullName>
    </submittedName>
</protein>
<name>A0A6J6CAW7_9ZZZZ</name>
<dbReference type="GO" id="GO:0016998">
    <property type="term" value="P:cell wall macromolecule catabolic process"/>
    <property type="evidence" value="ECO:0007669"/>
    <property type="project" value="InterPro"/>
</dbReference>
<evidence type="ECO:0000313" key="3">
    <source>
        <dbReference type="EMBL" id="CAB4548265.1"/>
    </source>
</evidence>
<dbReference type="CDD" id="cd00599">
    <property type="entry name" value="GH25_muramidase"/>
    <property type="match status" value="1"/>
</dbReference>
<dbReference type="PANTHER" id="PTHR34135">
    <property type="entry name" value="LYSOZYME"/>
    <property type="match status" value="1"/>
</dbReference>
<feature type="region of interest" description="Disordered" evidence="2">
    <location>
        <begin position="408"/>
        <end position="437"/>
    </location>
</feature>
<evidence type="ECO:0000256" key="1">
    <source>
        <dbReference type="ARBA" id="ARBA00010646"/>
    </source>
</evidence>
<dbReference type="GO" id="GO:0009253">
    <property type="term" value="P:peptidoglycan catabolic process"/>
    <property type="evidence" value="ECO:0007669"/>
    <property type="project" value="InterPro"/>
</dbReference>
<dbReference type="SUPFAM" id="SSF51445">
    <property type="entry name" value="(Trans)glycosidases"/>
    <property type="match status" value="1"/>
</dbReference>
<proteinExistence type="inferred from homology"/>
<dbReference type="GO" id="GO:0016052">
    <property type="term" value="P:carbohydrate catabolic process"/>
    <property type="evidence" value="ECO:0007669"/>
    <property type="project" value="TreeGrafter"/>
</dbReference>
<sequence length="437" mass="48684">MSARRLIAIVSAIALALSPITPSAANERESALTMSGPGVRIHGADVSRWQHPNGKAINFQKMHKAGLRFLMIKASDTRPETDRIARKYLYTDRREAQKFGIYTGFYHYAVLPDVASIEALTADAQRQARQVIARLKSLGGYNSLDLPYALDLENNCVRYGANKNCVKYASRAFVTEWAKSFLATVRDATNRTPIFYSYPAFLENAMQRDSELAQYPLWLAQYAVDPFPELSAPGVKRIGCYVHSWTNSSCKSEWAIWQYSSCGTASKYGVPGNRLDLNLFRGDPQRFLELADGTWSPGEIEFMPFNETTTIKLDYLTATTHDKDVLASVQVFRPDGSPVVTGEIEFFLLTDGEQIAFKQSALRVANGMWKIEIRGLVAGTYSGEFKFSDVSNTHRKIKVAVDFTITQNPDPVVAPSPEPEVSPKARPGDSCRGQFKS</sequence>
<dbReference type="EMBL" id="CAEZSP010000056">
    <property type="protein sequence ID" value="CAB4548265.1"/>
    <property type="molecule type" value="Genomic_DNA"/>
</dbReference>
<organism evidence="3">
    <name type="scientific">freshwater metagenome</name>
    <dbReference type="NCBI Taxonomy" id="449393"/>
    <lineage>
        <taxon>unclassified sequences</taxon>
        <taxon>metagenomes</taxon>
        <taxon>ecological metagenomes</taxon>
    </lineage>
</organism>
<dbReference type="AlphaFoldDB" id="A0A6J6CAW7"/>
<dbReference type="PROSITE" id="PS51904">
    <property type="entry name" value="GLYCOSYL_HYDROL_F25_2"/>
    <property type="match status" value="1"/>
</dbReference>
<comment type="similarity">
    <text evidence="1">Belongs to the glycosyl hydrolase 25 family.</text>
</comment>
<dbReference type="Gene3D" id="3.20.20.80">
    <property type="entry name" value="Glycosidases"/>
    <property type="match status" value="1"/>
</dbReference>
<reference evidence="3" key="1">
    <citation type="submission" date="2020-05" db="EMBL/GenBank/DDBJ databases">
        <authorList>
            <person name="Chiriac C."/>
            <person name="Salcher M."/>
            <person name="Ghai R."/>
            <person name="Kavagutti S V."/>
        </authorList>
    </citation>
    <scope>NUCLEOTIDE SEQUENCE</scope>
</reference>
<dbReference type="InterPro" id="IPR017853">
    <property type="entry name" value="GH"/>
</dbReference>
<accession>A0A6J6CAW7</accession>
<dbReference type="InterPro" id="IPR002053">
    <property type="entry name" value="Glyco_hydro_25"/>
</dbReference>
<dbReference type="Pfam" id="PF01183">
    <property type="entry name" value="Glyco_hydro_25"/>
    <property type="match status" value="1"/>
</dbReference>
<gene>
    <name evidence="3" type="ORF">UFOPK1440_00945</name>
</gene>
<dbReference type="GO" id="GO:0003796">
    <property type="term" value="F:lysozyme activity"/>
    <property type="evidence" value="ECO:0007669"/>
    <property type="project" value="InterPro"/>
</dbReference>
<evidence type="ECO:0000256" key="2">
    <source>
        <dbReference type="SAM" id="MobiDB-lite"/>
    </source>
</evidence>
<dbReference type="PANTHER" id="PTHR34135:SF2">
    <property type="entry name" value="LYSOZYME"/>
    <property type="match status" value="1"/>
</dbReference>